<feature type="coiled-coil region" evidence="1">
    <location>
        <begin position="86"/>
        <end position="113"/>
    </location>
</feature>
<evidence type="ECO:0000313" key="3">
    <source>
        <dbReference type="EMBL" id="MCY9599044.1"/>
    </source>
</evidence>
<proteinExistence type="predicted"/>
<dbReference type="EMBL" id="CP026520">
    <property type="protein sequence ID" value="QAV17706.1"/>
    <property type="molecule type" value="Genomic_DNA"/>
</dbReference>
<evidence type="ECO:0000313" key="5">
    <source>
        <dbReference type="Proteomes" id="UP000288943"/>
    </source>
</evidence>
<dbReference type="KEGG" id="pchi:PC41400_08540"/>
<evidence type="ECO:0000256" key="2">
    <source>
        <dbReference type="SAM" id="Phobius"/>
    </source>
</evidence>
<keyword evidence="2" id="KW-0812">Transmembrane</keyword>
<keyword evidence="2" id="KW-1133">Transmembrane helix</keyword>
<dbReference type="Proteomes" id="UP001527202">
    <property type="component" value="Unassembled WGS sequence"/>
</dbReference>
<keyword evidence="2" id="KW-0472">Membrane</keyword>
<keyword evidence="1" id="KW-0175">Coiled coil</keyword>
<dbReference type="Proteomes" id="UP000288943">
    <property type="component" value="Chromosome"/>
</dbReference>
<feature type="transmembrane region" description="Helical" evidence="2">
    <location>
        <begin position="57"/>
        <end position="80"/>
    </location>
</feature>
<accession>A0A410WT84</accession>
<keyword evidence="6" id="KW-1185">Reference proteome</keyword>
<evidence type="ECO:0000313" key="6">
    <source>
        <dbReference type="Proteomes" id="UP001527202"/>
    </source>
</evidence>
<evidence type="ECO:0000313" key="4">
    <source>
        <dbReference type="EMBL" id="QAV17706.1"/>
    </source>
</evidence>
<dbReference type="Pfam" id="PF10066">
    <property type="entry name" value="DUF2304"/>
    <property type="match status" value="1"/>
</dbReference>
<dbReference type="RefSeq" id="WP_042228976.1">
    <property type="nucleotide sequence ID" value="NZ_CP026520.1"/>
</dbReference>
<feature type="transmembrane region" description="Helical" evidence="2">
    <location>
        <begin position="31"/>
        <end position="51"/>
    </location>
</feature>
<reference evidence="4 5" key="1">
    <citation type="submission" date="2018-01" db="EMBL/GenBank/DDBJ databases">
        <title>The whole genome sequencing and assembly of Paenibacillus chitinolyticus KCCM 41400 strain.</title>
        <authorList>
            <person name="Kim J.-Y."/>
            <person name="Park M.-K."/>
            <person name="Lee Y.-J."/>
            <person name="Yi H."/>
            <person name="Bahn Y.-S."/>
            <person name="Kim J.F."/>
            <person name="Lee D.-W."/>
        </authorList>
    </citation>
    <scope>NUCLEOTIDE SEQUENCE [LARGE SCALE GENOMIC DNA]</scope>
    <source>
        <strain evidence="4 5">KCCM 41400</strain>
    </source>
</reference>
<protein>
    <submittedName>
        <fullName evidence="4">DUF2304 domain-containing protein</fullName>
    </submittedName>
</protein>
<sequence length="129" mass="14889">MIQAITIGVTVIFLFQILFYTSKHKLRDRHAFTWIMIALAGLVTGICIPLLNRFALWIGVSYMPSLIFLIVIVVTLSLLVHQTILLSKQQEQIKTLAQEHAYLENEVMRLKEQSRNQDSYTGTERRETP</sequence>
<evidence type="ECO:0000256" key="1">
    <source>
        <dbReference type="SAM" id="Coils"/>
    </source>
</evidence>
<dbReference type="InterPro" id="IPR019277">
    <property type="entry name" value="DUF2304"/>
</dbReference>
<organism evidence="4 5">
    <name type="scientific">Paenibacillus chitinolyticus</name>
    <dbReference type="NCBI Taxonomy" id="79263"/>
    <lineage>
        <taxon>Bacteria</taxon>
        <taxon>Bacillati</taxon>
        <taxon>Bacillota</taxon>
        <taxon>Bacilli</taxon>
        <taxon>Bacillales</taxon>
        <taxon>Paenibacillaceae</taxon>
        <taxon>Paenibacillus</taxon>
    </lineage>
</organism>
<gene>
    <name evidence="3" type="ORF">M5X16_25125</name>
    <name evidence="4" type="ORF">PC41400_08540</name>
</gene>
<reference evidence="3 6" key="2">
    <citation type="submission" date="2022-05" db="EMBL/GenBank/DDBJ databases">
        <title>Genome Sequencing of Bee-Associated Microbes.</title>
        <authorList>
            <person name="Dunlap C."/>
        </authorList>
    </citation>
    <scope>NUCLEOTIDE SEQUENCE [LARGE SCALE GENOMIC DNA]</scope>
    <source>
        <strain evidence="3 6">NRRL B-23120</strain>
    </source>
</reference>
<feature type="transmembrane region" description="Helical" evidence="2">
    <location>
        <begin position="6"/>
        <end position="22"/>
    </location>
</feature>
<dbReference type="AlphaFoldDB" id="A0A410WT84"/>
<dbReference type="GeneID" id="95374857"/>
<dbReference type="OrthoDB" id="2620004at2"/>
<name>A0A410WT84_9BACL</name>
<dbReference type="EMBL" id="JAMDMJ010000039">
    <property type="protein sequence ID" value="MCY9599044.1"/>
    <property type="molecule type" value="Genomic_DNA"/>
</dbReference>